<evidence type="ECO:0000313" key="3">
    <source>
        <dbReference type="Proteomes" id="UP000673375"/>
    </source>
</evidence>
<dbReference type="EMBL" id="JAEDXU010000005">
    <property type="protein sequence ID" value="MBP1046963.1"/>
    <property type="molecule type" value="Genomic_DNA"/>
</dbReference>
<feature type="domain" description="Nitroreductase" evidence="1">
    <location>
        <begin position="9"/>
        <end position="169"/>
    </location>
</feature>
<accession>A0ABS4CKG9</accession>
<comment type="caution">
    <text evidence="2">The sequence shown here is derived from an EMBL/GenBank/DDBJ whole genome shotgun (WGS) entry which is preliminary data.</text>
</comment>
<evidence type="ECO:0000313" key="2">
    <source>
        <dbReference type="EMBL" id="MBP1046963.1"/>
    </source>
</evidence>
<dbReference type="Pfam" id="PF00881">
    <property type="entry name" value="Nitroreductase"/>
    <property type="match status" value="1"/>
</dbReference>
<dbReference type="InterPro" id="IPR000415">
    <property type="entry name" value="Nitroreductase-like"/>
</dbReference>
<dbReference type="InterPro" id="IPR052530">
    <property type="entry name" value="NAD(P)H_nitroreductase"/>
</dbReference>
<dbReference type="PANTHER" id="PTHR43821:SF1">
    <property type="entry name" value="NAD(P)H NITROREDUCTASE YDJA-RELATED"/>
    <property type="match status" value="1"/>
</dbReference>
<proteinExistence type="predicted"/>
<organism evidence="2 3">
    <name type="scientific">Enterococcus larvae</name>
    <dbReference type="NCBI Taxonomy" id="2794352"/>
    <lineage>
        <taxon>Bacteria</taxon>
        <taxon>Bacillati</taxon>
        <taxon>Bacillota</taxon>
        <taxon>Bacilli</taxon>
        <taxon>Lactobacillales</taxon>
        <taxon>Enterococcaceae</taxon>
        <taxon>Enterococcus</taxon>
    </lineage>
</organism>
<dbReference type="Gene3D" id="3.40.109.10">
    <property type="entry name" value="NADH Oxidase"/>
    <property type="match status" value="1"/>
</dbReference>
<evidence type="ECO:0000259" key="1">
    <source>
        <dbReference type="Pfam" id="PF00881"/>
    </source>
</evidence>
<reference evidence="2 3" key="1">
    <citation type="submission" date="2020-12" db="EMBL/GenBank/DDBJ databases">
        <title>Vagococcus allomyrinae sp. nov. and Enterococcus lavae sp. nov., isolated from the larvae of Allomyrina dichotoma.</title>
        <authorList>
            <person name="Lee S.D."/>
        </authorList>
    </citation>
    <scope>NUCLEOTIDE SEQUENCE [LARGE SCALE GENOMIC DNA]</scope>
    <source>
        <strain evidence="2 3">BWM-S5</strain>
    </source>
</reference>
<dbReference type="RefSeq" id="WP_209557743.1">
    <property type="nucleotide sequence ID" value="NZ_JAEDXU010000005.1"/>
</dbReference>
<dbReference type="Proteomes" id="UP000673375">
    <property type="component" value="Unassembled WGS sequence"/>
</dbReference>
<protein>
    <submittedName>
        <fullName evidence="2">Nitroreductase family protein</fullName>
    </submittedName>
</protein>
<dbReference type="PANTHER" id="PTHR43821">
    <property type="entry name" value="NAD(P)H NITROREDUCTASE YDJA-RELATED"/>
    <property type="match status" value="1"/>
</dbReference>
<dbReference type="InterPro" id="IPR029479">
    <property type="entry name" value="Nitroreductase"/>
</dbReference>
<sequence length="198" mass="23095">MNSKIEAVIRERRTIREVHGEEISEELLTSILEAAAYAPFHSAKEPWKAYMIRGQEEHKEYIERVLNCYSRIKVWEKFGAERILDFEEKTRSYYEMIPVSMVITSKQIHEEKADFEAVLATAALIQNIQLLAWEQQIGVTWRTTADIFDKVFQQEIGIPSNEKIVGTLHFTQIPKKIPKAKNRQPVSDWLHSLELPIL</sequence>
<name>A0ABS4CKG9_9ENTE</name>
<keyword evidence="3" id="KW-1185">Reference proteome</keyword>
<gene>
    <name evidence="2" type="ORF">I6N96_11850</name>
</gene>
<dbReference type="SUPFAM" id="SSF55469">
    <property type="entry name" value="FMN-dependent nitroreductase-like"/>
    <property type="match status" value="1"/>
</dbReference>